<dbReference type="Pfam" id="PF13460">
    <property type="entry name" value="NAD_binding_10"/>
    <property type="match status" value="1"/>
</dbReference>
<dbReference type="AlphaFoldDB" id="A0A4R1HWB6"/>
<dbReference type="RefSeq" id="WP_132420679.1">
    <property type="nucleotide sequence ID" value="NZ_SMFZ01000001.1"/>
</dbReference>
<proteinExistence type="predicted"/>
<dbReference type="PANTHER" id="PTHR43162:SF1">
    <property type="entry name" value="PRESTALK A DIFFERENTIATION PROTEIN A"/>
    <property type="match status" value="1"/>
</dbReference>
<reference evidence="2 3" key="1">
    <citation type="submission" date="2019-03" db="EMBL/GenBank/DDBJ databases">
        <title>Sequencing the genomes of 1000 actinobacteria strains.</title>
        <authorList>
            <person name="Klenk H.-P."/>
        </authorList>
    </citation>
    <scope>NUCLEOTIDE SEQUENCE [LARGE SCALE GENOMIC DNA]</scope>
    <source>
        <strain evidence="2 3">DSM 44969</strain>
    </source>
</reference>
<dbReference type="Gene3D" id="3.40.50.720">
    <property type="entry name" value="NAD(P)-binding Rossmann-like Domain"/>
    <property type="match status" value="1"/>
</dbReference>
<evidence type="ECO:0000259" key="1">
    <source>
        <dbReference type="Pfam" id="PF13460"/>
    </source>
</evidence>
<keyword evidence="3" id="KW-1185">Reference proteome</keyword>
<dbReference type="PANTHER" id="PTHR43162">
    <property type="match status" value="1"/>
</dbReference>
<gene>
    <name evidence="2" type="ORF">EV378_0051</name>
</gene>
<dbReference type="OrthoDB" id="4632815at2"/>
<accession>A0A4R1HWB6</accession>
<evidence type="ECO:0000313" key="3">
    <source>
        <dbReference type="Proteomes" id="UP000295560"/>
    </source>
</evidence>
<name>A0A4R1HWB6_PSEEN</name>
<sequence>MRIVVTTPTGHVGSRVLHLLVQAGVRPVALLRDPARLDPELRDRVETVRADQTDAGAVREATRGADRLFWVNPPAPPDADPMEQHARAAAAVAEAVTANGIGFTVFLSSVGAEKRHGAGDIDGLGRTEEALDATGADVLHLRAGFFFTNLLLQADDLRNATLPTPWPLDLPMAWVDPRDIGDVAAARLLAGPGHGRRVQAVHGPDALTFAEAGTIIGGATGRTVEVVRISGADFRAGLSAAGLAPPHVDAVAGMWEGLSDGFVAEDPRDVTTTTPTTLGAWAHAHLAAL</sequence>
<dbReference type="EMBL" id="SMFZ01000001">
    <property type="protein sequence ID" value="TCK24279.1"/>
    <property type="molecule type" value="Genomic_DNA"/>
</dbReference>
<protein>
    <submittedName>
        <fullName evidence="2">Uncharacterized protein YbjT (DUF2867 family)</fullName>
    </submittedName>
</protein>
<feature type="domain" description="NAD(P)-binding" evidence="1">
    <location>
        <begin position="9"/>
        <end position="115"/>
    </location>
</feature>
<dbReference type="Proteomes" id="UP000295560">
    <property type="component" value="Unassembled WGS sequence"/>
</dbReference>
<dbReference type="InterPro" id="IPR016040">
    <property type="entry name" value="NAD(P)-bd_dom"/>
</dbReference>
<comment type="caution">
    <text evidence="2">The sequence shown here is derived from an EMBL/GenBank/DDBJ whole genome shotgun (WGS) entry which is preliminary data.</text>
</comment>
<dbReference type="InterPro" id="IPR036291">
    <property type="entry name" value="NAD(P)-bd_dom_sf"/>
</dbReference>
<dbReference type="InterPro" id="IPR051604">
    <property type="entry name" value="Ergot_Alk_Oxidoreductase"/>
</dbReference>
<dbReference type="Gene3D" id="3.90.25.10">
    <property type="entry name" value="UDP-galactose 4-epimerase, domain 1"/>
    <property type="match status" value="1"/>
</dbReference>
<organism evidence="2 3">
    <name type="scientific">Pseudonocardia endophytica</name>
    <dbReference type="NCBI Taxonomy" id="401976"/>
    <lineage>
        <taxon>Bacteria</taxon>
        <taxon>Bacillati</taxon>
        <taxon>Actinomycetota</taxon>
        <taxon>Actinomycetes</taxon>
        <taxon>Pseudonocardiales</taxon>
        <taxon>Pseudonocardiaceae</taxon>
        <taxon>Pseudonocardia</taxon>
    </lineage>
</organism>
<evidence type="ECO:0000313" key="2">
    <source>
        <dbReference type="EMBL" id="TCK24279.1"/>
    </source>
</evidence>
<dbReference type="SUPFAM" id="SSF51735">
    <property type="entry name" value="NAD(P)-binding Rossmann-fold domains"/>
    <property type="match status" value="1"/>
</dbReference>